<comment type="similarity">
    <text evidence="1">Belongs to the UDP-glycosyltransferase family.</text>
</comment>
<dbReference type="Proteomes" id="UP001188597">
    <property type="component" value="Unassembled WGS sequence"/>
</dbReference>
<dbReference type="SUPFAM" id="SSF53756">
    <property type="entry name" value="UDP-Glycosyltransferase/glycogen phosphorylase"/>
    <property type="match status" value="2"/>
</dbReference>
<proteinExistence type="inferred from homology"/>
<protein>
    <submittedName>
        <fullName evidence="2">Uncharacterized protein</fullName>
    </submittedName>
</protein>
<organism evidence="2 3">
    <name type="scientific">Escallonia herrerae</name>
    <dbReference type="NCBI Taxonomy" id="1293975"/>
    <lineage>
        <taxon>Eukaryota</taxon>
        <taxon>Viridiplantae</taxon>
        <taxon>Streptophyta</taxon>
        <taxon>Embryophyta</taxon>
        <taxon>Tracheophyta</taxon>
        <taxon>Spermatophyta</taxon>
        <taxon>Magnoliopsida</taxon>
        <taxon>eudicotyledons</taxon>
        <taxon>Gunneridae</taxon>
        <taxon>Pentapetalae</taxon>
        <taxon>asterids</taxon>
        <taxon>campanulids</taxon>
        <taxon>Escalloniales</taxon>
        <taxon>Escalloniaceae</taxon>
        <taxon>Escallonia</taxon>
    </lineage>
</organism>
<dbReference type="AlphaFoldDB" id="A0AA89AQE5"/>
<dbReference type="EMBL" id="JAVXUP010001472">
    <property type="protein sequence ID" value="KAK3011190.1"/>
    <property type="molecule type" value="Genomic_DNA"/>
</dbReference>
<gene>
    <name evidence="2" type="ORF">RJ639_011552</name>
</gene>
<dbReference type="GO" id="GO:0080044">
    <property type="term" value="F:quercetin 7-O-glucosyltransferase activity"/>
    <property type="evidence" value="ECO:0007669"/>
    <property type="project" value="TreeGrafter"/>
</dbReference>
<accession>A0AA89AQE5</accession>
<reference evidence="2" key="1">
    <citation type="submission" date="2022-12" db="EMBL/GenBank/DDBJ databases">
        <title>Draft genome assemblies for two species of Escallonia (Escalloniales).</title>
        <authorList>
            <person name="Chanderbali A."/>
            <person name="Dervinis C."/>
            <person name="Anghel I."/>
            <person name="Soltis D."/>
            <person name="Soltis P."/>
            <person name="Zapata F."/>
        </authorList>
    </citation>
    <scope>NUCLEOTIDE SEQUENCE</scope>
    <source>
        <strain evidence="2">UCBG64.0493</strain>
        <tissue evidence="2">Leaf</tissue>
    </source>
</reference>
<name>A0AA89AQE5_9ASTE</name>
<sequence length="246" mass="28100">MNMLSNEYVALRVGNCEQAHHFPLSHLFLRVGAKVFCFVHEVKSRLQEVKSIIIRRPPLPFPPWQYDSILPWALDIAHELGLYGASFFTQSCAVSAIYYHTSRASLDIGSLEGENVVLPSMPLMGVKDLPSFISDMDAYPALLRLVLDRFSNFEKADWLLFNSFDKLECEVVNWMASQWPIKTIGPTIPSIREEIEMCIREVMEGERGKELKRNAVRWKEFAKEAVGEGGCSDKHIDEFISELVCR</sequence>
<evidence type="ECO:0000313" key="3">
    <source>
        <dbReference type="Proteomes" id="UP001188597"/>
    </source>
</evidence>
<evidence type="ECO:0000256" key="1">
    <source>
        <dbReference type="ARBA" id="ARBA00009995"/>
    </source>
</evidence>
<keyword evidence="3" id="KW-1185">Reference proteome</keyword>
<comment type="caution">
    <text evidence="2">The sequence shown here is derived from an EMBL/GenBank/DDBJ whole genome shotgun (WGS) entry which is preliminary data.</text>
</comment>
<dbReference type="PANTHER" id="PTHR11926">
    <property type="entry name" value="GLUCOSYL/GLUCURONOSYL TRANSFERASES"/>
    <property type="match status" value="1"/>
</dbReference>
<dbReference type="Gene3D" id="3.40.50.2000">
    <property type="entry name" value="Glycogen Phosphorylase B"/>
    <property type="match status" value="3"/>
</dbReference>
<dbReference type="GO" id="GO:0080043">
    <property type="term" value="F:quercetin 3-O-glucosyltransferase activity"/>
    <property type="evidence" value="ECO:0007669"/>
    <property type="project" value="TreeGrafter"/>
</dbReference>
<dbReference type="PANTHER" id="PTHR11926:SF1560">
    <property type="entry name" value="UDP-GLYCOSYLTRANSFERASE 74E1-RELATED"/>
    <property type="match status" value="1"/>
</dbReference>
<evidence type="ECO:0000313" key="2">
    <source>
        <dbReference type="EMBL" id="KAK3011190.1"/>
    </source>
</evidence>